<dbReference type="AlphaFoldDB" id="A0A059EYZ6"/>
<evidence type="ECO:0008006" key="4">
    <source>
        <dbReference type="Google" id="ProtNLM"/>
    </source>
</evidence>
<keyword evidence="1" id="KW-0732">Signal</keyword>
<dbReference type="OrthoDB" id="10376954at2759"/>
<feature type="signal peptide" evidence="1">
    <location>
        <begin position="1"/>
        <end position="15"/>
    </location>
</feature>
<sequence length="174" mass="20420">MIIFILLAKIFTIIPLQENIAISLVDFPEWEINMDNGIVLIKKVLQSAKSFEYPSIARIYSIAKEYQIDFNGYSLYRAEHDDEVVGKFFDMGDKGFYFQIFATENGQIIKSNEKCLSKGKWNDNLKGYHVIAEDCNNNTWEHWEIKRVPLIVKDNDEKNAAIFVYERDFRFMPN</sequence>
<feature type="chain" id="PRO_5012204125" description="Ricin B lectin domain-containing protein" evidence="1">
    <location>
        <begin position="16"/>
        <end position="174"/>
    </location>
</feature>
<dbReference type="EMBL" id="KK365202">
    <property type="protein sequence ID" value="KCZ80125.1"/>
    <property type="molecule type" value="Genomic_DNA"/>
</dbReference>
<evidence type="ECO:0000313" key="3">
    <source>
        <dbReference type="Proteomes" id="UP000030655"/>
    </source>
</evidence>
<proteinExistence type="predicted"/>
<accession>A0A059EYZ6</accession>
<dbReference type="HOGENOM" id="CLU_1539638_0_0_1"/>
<gene>
    <name evidence="2" type="ORF">H312_02487</name>
</gene>
<evidence type="ECO:0000313" key="2">
    <source>
        <dbReference type="EMBL" id="KCZ80125.1"/>
    </source>
</evidence>
<organism evidence="2 3">
    <name type="scientific">Anncaliia algerae PRA339</name>
    <dbReference type="NCBI Taxonomy" id="1288291"/>
    <lineage>
        <taxon>Eukaryota</taxon>
        <taxon>Fungi</taxon>
        <taxon>Fungi incertae sedis</taxon>
        <taxon>Microsporidia</taxon>
        <taxon>Tubulinosematoidea</taxon>
        <taxon>Tubulinosematidae</taxon>
        <taxon>Anncaliia</taxon>
    </lineage>
</organism>
<reference evidence="3" key="1">
    <citation type="submission" date="2013-02" db="EMBL/GenBank/DDBJ databases">
        <authorList>
            <consortium name="The Broad Institute Genome Sequencing Platform"/>
            <person name="Cuomo C."/>
            <person name="Becnel J."/>
            <person name="Sanscrainte N."/>
            <person name="Walker B."/>
            <person name="Young S.K."/>
            <person name="Zeng Q."/>
            <person name="Gargeya S."/>
            <person name="Fitzgerald M."/>
            <person name="Haas B."/>
            <person name="Abouelleil A."/>
            <person name="Alvarado L."/>
            <person name="Arachchi H.M."/>
            <person name="Berlin A.M."/>
            <person name="Chapman S.B."/>
            <person name="Dewar J."/>
            <person name="Goldberg J."/>
            <person name="Griggs A."/>
            <person name="Gujja S."/>
            <person name="Hansen M."/>
            <person name="Howarth C."/>
            <person name="Imamovic A."/>
            <person name="Larimer J."/>
            <person name="McCowan C."/>
            <person name="Murphy C."/>
            <person name="Neiman D."/>
            <person name="Pearson M."/>
            <person name="Priest M."/>
            <person name="Roberts A."/>
            <person name="Saif S."/>
            <person name="Shea T."/>
            <person name="Sisk P."/>
            <person name="Sykes S."/>
            <person name="Wortman J."/>
            <person name="Nusbaum C."/>
            <person name="Birren B."/>
        </authorList>
    </citation>
    <scope>NUCLEOTIDE SEQUENCE [LARGE SCALE GENOMIC DNA]</scope>
    <source>
        <strain evidence="3">PRA339</strain>
    </source>
</reference>
<name>A0A059EYZ6_9MICR</name>
<dbReference type="Proteomes" id="UP000030655">
    <property type="component" value="Unassembled WGS sequence"/>
</dbReference>
<dbReference type="VEuPathDB" id="MicrosporidiaDB:H312_02487"/>
<keyword evidence="3" id="KW-1185">Reference proteome</keyword>
<evidence type="ECO:0000256" key="1">
    <source>
        <dbReference type="SAM" id="SignalP"/>
    </source>
</evidence>
<reference evidence="2 3" key="2">
    <citation type="submission" date="2014-03" db="EMBL/GenBank/DDBJ databases">
        <title>The Genome Sequence of Anncaliia algerae insect isolate PRA339.</title>
        <authorList>
            <consortium name="The Broad Institute Genome Sequencing Platform"/>
            <consortium name="The Broad Institute Genome Sequencing Center for Infectious Disease"/>
            <person name="Cuomo C."/>
            <person name="Becnel J."/>
            <person name="Sanscrainte N."/>
            <person name="Walker B."/>
            <person name="Young S.K."/>
            <person name="Zeng Q."/>
            <person name="Gargeya S."/>
            <person name="Fitzgerald M."/>
            <person name="Haas B."/>
            <person name="Abouelleil A."/>
            <person name="Alvarado L."/>
            <person name="Arachchi H.M."/>
            <person name="Berlin A.M."/>
            <person name="Chapman S.B."/>
            <person name="Dewar J."/>
            <person name="Goldberg J."/>
            <person name="Griggs A."/>
            <person name="Gujja S."/>
            <person name="Hansen M."/>
            <person name="Howarth C."/>
            <person name="Imamovic A."/>
            <person name="Larimer J."/>
            <person name="McCowan C."/>
            <person name="Murphy C."/>
            <person name="Neiman D."/>
            <person name="Pearson M."/>
            <person name="Priest M."/>
            <person name="Roberts A."/>
            <person name="Saif S."/>
            <person name="Shea T."/>
            <person name="Sisk P."/>
            <person name="Sykes S."/>
            <person name="Wortman J."/>
            <person name="Nusbaum C."/>
            <person name="Birren B."/>
        </authorList>
    </citation>
    <scope>NUCLEOTIDE SEQUENCE [LARGE SCALE GENOMIC DNA]</scope>
    <source>
        <strain evidence="2 3">PRA339</strain>
    </source>
</reference>
<protein>
    <recommendedName>
        <fullName evidence="4">Ricin B lectin domain-containing protein</fullName>
    </recommendedName>
</protein>